<keyword evidence="1" id="KW-1133">Transmembrane helix</keyword>
<comment type="caution">
    <text evidence="2">The sequence shown here is derived from an EMBL/GenBank/DDBJ whole genome shotgun (WGS) entry which is preliminary data.</text>
</comment>
<dbReference type="RefSeq" id="WP_019079757.1">
    <property type="nucleotide sequence ID" value="NZ_CAKODN010000018.1"/>
</dbReference>
<protein>
    <submittedName>
        <fullName evidence="3">Class II holin family protein</fullName>
    </submittedName>
    <submittedName>
        <fullName evidence="2">Holin protein</fullName>
    </submittedName>
</protein>
<dbReference type="AlphaFoldDB" id="A0A9P1PVI4"/>
<evidence type="ECO:0000256" key="1">
    <source>
        <dbReference type="SAM" id="Phobius"/>
    </source>
</evidence>
<dbReference type="KEGG" id="yef:FORC2_1714"/>
<keyword evidence="1" id="KW-0812">Transmembrane</keyword>
<dbReference type="InterPro" id="IPR007054">
    <property type="entry name" value="Lysis_S"/>
</dbReference>
<sequence>MSRMTSFTAYGASAGSILNGVLSYFNPEQWNTIGVLGGIIIAIMTFLTNLVFKIRDDRDRRRMIDAYQSKVEK</sequence>
<gene>
    <name evidence="2" type="ORF">ERS137939_02097</name>
    <name evidence="3" type="ORF">RSF11_000099</name>
</gene>
<reference evidence="2 4" key="1">
    <citation type="submission" date="2015-03" db="EMBL/GenBank/DDBJ databases">
        <authorList>
            <consortium name="Pathogen Informatics"/>
            <person name="Murphy D."/>
        </authorList>
    </citation>
    <scope>NUCLEOTIDE SEQUENCE [LARGE SCALE GENOMIC DNA]</scope>
    <source>
        <strain evidence="2 4">IP27818</strain>
    </source>
</reference>
<dbReference type="GO" id="GO:0140911">
    <property type="term" value="F:pore-forming activity"/>
    <property type="evidence" value="ECO:0007669"/>
    <property type="project" value="InterPro"/>
</dbReference>
<name>A0A9P1PVI4_YEREN</name>
<accession>A0A9P1PVI4</accession>
<dbReference type="EMBL" id="CPZF01000004">
    <property type="protein sequence ID" value="CNF67201.1"/>
    <property type="molecule type" value="Genomic_DNA"/>
</dbReference>
<evidence type="ECO:0000313" key="2">
    <source>
        <dbReference type="EMBL" id="CNF67201.1"/>
    </source>
</evidence>
<reference evidence="3" key="2">
    <citation type="submission" date="2023-02" db="EMBL/GenBank/DDBJ databases">
        <authorList>
            <person name="Ashton P.M."/>
            <person name="Dallman T."/>
            <person name="Nair S."/>
            <person name="De Pinna E."/>
            <person name="Peters T."/>
            <person name="Grant K."/>
        </authorList>
    </citation>
    <scope>NUCLEOTIDE SEQUENCE</scope>
    <source>
        <strain evidence="3">01103883</strain>
    </source>
</reference>
<dbReference type="GO" id="GO:0001907">
    <property type="term" value="P:symbiont-mediated killing of host cell"/>
    <property type="evidence" value="ECO:0007669"/>
    <property type="project" value="InterPro"/>
</dbReference>
<dbReference type="Proteomes" id="UP000041356">
    <property type="component" value="Unassembled WGS sequence"/>
</dbReference>
<organism evidence="2 4">
    <name type="scientific">Yersinia enterocolitica</name>
    <dbReference type="NCBI Taxonomy" id="630"/>
    <lineage>
        <taxon>Bacteria</taxon>
        <taxon>Pseudomonadati</taxon>
        <taxon>Pseudomonadota</taxon>
        <taxon>Gammaproteobacteria</taxon>
        <taxon>Enterobacterales</taxon>
        <taxon>Yersiniaceae</taxon>
        <taxon>Yersinia</taxon>
    </lineage>
</organism>
<proteinExistence type="predicted"/>
<evidence type="ECO:0000313" key="3">
    <source>
        <dbReference type="EMBL" id="ELI8100441.1"/>
    </source>
</evidence>
<dbReference type="Pfam" id="PF04971">
    <property type="entry name" value="Phage_holin_2_1"/>
    <property type="match status" value="1"/>
</dbReference>
<dbReference type="PIRSF" id="PIRSF030786">
    <property type="entry name" value="Lysis_S"/>
    <property type="match status" value="1"/>
</dbReference>
<keyword evidence="1" id="KW-0472">Membrane</keyword>
<dbReference type="Proteomes" id="UP001182355">
    <property type="component" value="Unassembled WGS sequence"/>
</dbReference>
<evidence type="ECO:0000313" key="4">
    <source>
        <dbReference type="Proteomes" id="UP000041356"/>
    </source>
</evidence>
<dbReference type="EMBL" id="ABNAVX010000001">
    <property type="protein sequence ID" value="ELI8100441.1"/>
    <property type="molecule type" value="Genomic_DNA"/>
</dbReference>
<feature type="transmembrane region" description="Helical" evidence="1">
    <location>
        <begin position="33"/>
        <end position="52"/>
    </location>
</feature>